<evidence type="ECO:0000256" key="1">
    <source>
        <dbReference type="SAM" id="SignalP"/>
    </source>
</evidence>
<protein>
    <recommendedName>
        <fullName evidence="4">Malate dehydrogenase</fullName>
    </recommendedName>
</protein>
<name>A0A1V6TU42_9EURO</name>
<evidence type="ECO:0000313" key="2">
    <source>
        <dbReference type="EMBL" id="OQE29073.1"/>
    </source>
</evidence>
<accession>A0A1V6TU42</accession>
<dbReference type="InterPro" id="IPR021851">
    <property type="entry name" value="DUF3455"/>
</dbReference>
<feature type="signal peptide" evidence="1">
    <location>
        <begin position="1"/>
        <end position="18"/>
    </location>
</feature>
<dbReference type="PANTHER" id="PTHR35567">
    <property type="entry name" value="MALATE DEHYDROGENASE (AFU_ORTHOLOGUE AFUA_2G13800)"/>
    <property type="match status" value="1"/>
</dbReference>
<keyword evidence="1" id="KW-0732">Signal</keyword>
<evidence type="ECO:0000313" key="3">
    <source>
        <dbReference type="Proteomes" id="UP000191342"/>
    </source>
</evidence>
<dbReference type="EMBL" id="MLQL01000004">
    <property type="protein sequence ID" value="OQE29073.1"/>
    <property type="molecule type" value="Genomic_DNA"/>
</dbReference>
<sequence>MKLFLALSLLLVAANVEGYSGLPHPLALASSFSQIYHQLDKIDLGNCSLANVFLSLNATNPPLPAPSTNLKLKYVALGRGTQNYTCPSDALSDSKTTIKPQAVGAAATLFDASCIISSSPALLHEVPAIISSTTLGSLTFMAALVAQGTRSNNLIIGEHYFDTDGEPVFDMALSGSDSWIATSKIASTPAPKSTSGSSGNVPWLKLGYKKGNGIQEVYRVVTSQGEPPSTCAGQNATIQVDYAAEYWFYG</sequence>
<dbReference type="PANTHER" id="PTHR35567:SF1">
    <property type="entry name" value="CONSERVED FUNGAL PROTEIN (AFU_ORTHOLOGUE AFUA_1G14230)"/>
    <property type="match status" value="1"/>
</dbReference>
<keyword evidence="3" id="KW-1185">Reference proteome</keyword>
<dbReference type="Proteomes" id="UP000191342">
    <property type="component" value="Unassembled WGS sequence"/>
</dbReference>
<reference evidence="3" key="1">
    <citation type="journal article" date="2017" name="Nat. Microbiol.">
        <title>Global analysis of biosynthetic gene clusters reveals vast potential of secondary metabolite production in Penicillium species.</title>
        <authorList>
            <person name="Nielsen J.C."/>
            <person name="Grijseels S."/>
            <person name="Prigent S."/>
            <person name="Ji B."/>
            <person name="Dainat J."/>
            <person name="Nielsen K.F."/>
            <person name="Frisvad J.C."/>
            <person name="Workman M."/>
            <person name="Nielsen J."/>
        </authorList>
    </citation>
    <scope>NUCLEOTIDE SEQUENCE [LARGE SCALE GENOMIC DNA]</scope>
    <source>
        <strain evidence="3">IBT 14082</strain>
    </source>
</reference>
<proteinExistence type="predicted"/>
<dbReference type="OrthoDB" id="1859733at2759"/>
<dbReference type="AlphaFoldDB" id="A0A1V6TU42"/>
<gene>
    <name evidence="2" type="ORF">PENFLA_c004G06012</name>
</gene>
<comment type="caution">
    <text evidence="2">The sequence shown here is derived from an EMBL/GenBank/DDBJ whole genome shotgun (WGS) entry which is preliminary data.</text>
</comment>
<organism evidence="2 3">
    <name type="scientific">Penicillium flavigenum</name>
    <dbReference type="NCBI Taxonomy" id="254877"/>
    <lineage>
        <taxon>Eukaryota</taxon>
        <taxon>Fungi</taxon>
        <taxon>Dikarya</taxon>
        <taxon>Ascomycota</taxon>
        <taxon>Pezizomycotina</taxon>
        <taxon>Eurotiomycetes</taxon>
        <taxon>Eurotiomycetidae</taxon>
        <taxon>Eurotiales</taxon>
        <taxon>Aspergillaceae</taxon>
        <taxon>Penicillium</taxon>
    </lineage>
</organism>
<dbReference type="Pfam" id="PF11937">
    <property type="entry name" value="DUF3455"/>
    <property type="match status" value="1"/>
</dbReference>
<evidence type="ECO:0008006" key="4">
    <source>
        <dbReference type="Google" id="ProtNLM"/>
    </source>
</evidence>
<feature type="chain" id="PRO_5013365733" description="Malate dehydrogenase" evidence="1">
    <location>
        <begin position="19"/>
        <end position="250"/>
    </location>
</feature>